<keyword evidence="1" id="KW-0472">Membrane</keyword>
<dbReference type="Gene3D" id="3.40.50.1820">
    <property type="entry name" value="alpha/beta hydrolase"/>
    <property type="match status" value="1"/>
</dbReference>
<keyword evidence="4" id="KW-1185">Reference proteome</keyword>
<accession>A0A9W4X6C9</accession>
<feature type="transmembrane region" description="Helical" evidence="1">
    <location>
        <begin position="27"/>
        <end position="46"/>
    </location>
</feature>
<dbReference type="GO" id="GO:0006629">
    <property type="term" value="P:lipid metabolic process"/>
    <property type="evidence" value="ECO:0007669"/>
    <property type="project" value="InterPro"/>
</dbReference>
<comment type="caution">
    <text evidence="3">The sequence shown here is derived from an EMBL/GenBank/DDBJ whole genome shotgun (WGS) entry which is preliminary data.</text>
</comment>
<dbReference type="CDD" id="cd00519">
    <property type="entry name" value="Lipase_3"/>
    <property type="match status" value="1"/>
</dbReference>
<dbReference type="PANTHER" id="PTHR45856:SF25">
    <property type="entry name" value="FUNGAL LIPASE-LIKE DOMAIN-CONTAINING PROTEIN"/>
    <property type="match status" value="1"/>
</dbReference>
<organism evidence="3 4">
    <name type="scientific">Funneliformis geosporum</name>
    <dbReference type="NCBI Taxonomy" id="1117311"/>
    <lineage>
        <taxon>Eukaryota</taxon>
        <taxon>Fungi</taxon>
        <taxon>Fungi incertae sedis</taxon>
        <taxon>Mucoromycota</taxon>
        <taxon>Glomeromycotina</taxon>
        <taxon>Glomeromycetes</taxon>
        <taxon>Glomerales</taxon>
        <taxon>Glomeraceae</taxon>
        <taxon>Funneliformis</taxon>
    </lineage>
</organism>
<feature type="non-terminal residue" evidence="3">
    <location>
        <position position="1"/>
    </location>
</feature>
<dbReference type="Pfam" id="PF01764">
    <property type="entry name" value="Lipase_3"/>
    <property type="match status" value="1"/>
</dbReference>
<dbReference type="SUPFAM" id="SSF53474">
    <property type="entry name" value="alpha/beta-Hydrolases"/>
    <property type="match status" value="1"/>
</dbReference>
<keyword evidence="1" id="KW-1133">Transmembrane helix</keyword>
<dbReference type="PANTHER" id="PTHR45856">
    <property type="entry name" value="ALPHA/BETA-HYDROLASES SUPERFAMILY PROTEIN"/>
    <property type="match status" value="1"/>
</dbReference>
<evidence type="ECO:0000256" key="1">
    <source>
        <dbReference type="SAM" id="Phobius"/>
    </source>
</evidence>
<dbReference type="AlphaFoldDB" id="A0A9W4X6C9"/>
<dbReference type="InterPro" id="IPR051218">
    <property type="entry name" value="Sec_MonoDiacylglyc_Lipase"/>
</dbReference>
<sequence length="322" mass="35834">MQQQNIISSSCSATPTKFTHNFFSQHIKLISLILIFLSVLIVAPPVPSLSSVFQSFANYSAAAYCKAPLDNWDCGEVCQANAGTKVVKVFENKDLHTKGFIAKDESEKLIVVSYRGTIPFDFKNIITDIKYFKKDYIIPNTRVHLGFYDAFLAIQPQVTDDLIKLHEANPDFRIGFMGHSLGGALAAFSALDFIQQVPALANKNEQVFLSTFGQPRVGDKEFAKYAGDNLITKRTIVKGDPIPRLPPKFPVPLFNGFYEHFGSEIYIDKPDTDPNSFIELENAEDPKGSESVFPIFLKLKSHTGPYFGGVTMKDCDKKANGQ</sequence>
<evidence type="ECO:0000259" key="2">
    <source>
        <dbReference type="Pfam" id="PF01764"/>
    </source>
</evidence>
<evidence type="ECO:0000313" key="4">
    <source>
        <dbReference type="Proteomes" id="UP001153678"/>
    </source>
</evidence>
<protein>
    <submittedName>
        <fullName evidence="3">12652_t:CDS:1</fullName>
    </submittedName>
</protein>
<dbReference type="InterPro" id="IPR002921">
    <property type="entry name" value="Fungal_lipase-type"/>
</dbReference>
<keyword evidence="1" id="KW-0812">Transmembrane</keyword>
<evidence type="ECO:0000313" key="3">
    <source>
        <dbReference type="EMBL" id="CAI2189794.1"/>
    </source>
</evidence>
<name>A0A9W4X6C9_9GLOM</name>
<dbReference type="InterPro" id="IPR029058">
    <property type="entry name" value="AB_hydrolase_fold"/>
</dbReference>
<feature type="domain" description="Fungal lipase-type" evidence="2">
    <location>
        <begin position="111"/>
        <end position="248"/>
    </location>
</feature>
<reference evidence="3" key="1">
    <citation type="submission" date="2022-08" db="EMBL/GenBank/DDBJ databases">
        <authorList>
            <person name="Kallberg Y."/>
            <person name="Tangrot J."/>
            <person name="Rosling A."/>
        </authorList>
    </citation>
    <scope>NUCLEOTIDE SEQUENCE</scope>
    <source>
        <strain evidence="3">Wild A</strain>
    </source>
</reference>
<dbReference type="EMBL" id="CAMKVN010006058">
    <property type="protein sequence ID" value="CAI2189794.1"/>
    <property type="molecule type" value="Genomic_DNA"/>
</dbReference>
<dbReference type="OrthoDB" id="426718at2759"/>
<gene>
    <name evidence="3" type="ORF">FWILDA_LOCUS14257</name>
</gene>
<proteinExistence type="predicted"/>
<dbReference type="Proteomes" id="UP001153678">
    <property type="component" value="Unassembled WGS sequence"/>
</dbReference>